<keyword evidence="2" id="KW-0808">Transferase</keyword>
<sequence length="459" mass="50917">MGRALEVEIVAKEAIKPSYPTPHYLRNFKRSLMDQINYPMYTTGIFIYKVNDDDDLSVKAGRISRRLKSSLSETLTKFYPFAGKVKDDFSIECNDDGVEFIEGRANGFLSQYLQEPDHNLLSEFHPFGKEGPVAGKDSPLLIVQATFFKCGGVAIATCASHVLIDGMSLATFINCWAATARVDDHHQPSKLPASMLPQYVTASLFPASEAVSSYPLRFSPSERVEFNRFVFDASKIAQLKAEAASEIVPRPSTVEAITALIWKCTRTASRSNHGGSPRPSLLLQGANFRTELVPPLPDNSVGNCVGYAVAQTGEKETKLQDLVCELRRAKEEFSRNGLQTLLENKCLLTIQDQSIRDKFESGEIDFFSFTSVVRFPFYQAADFGWGKPIHVTFLNFVSPNFFMLMATNDGTGVEALVSLSPEDMVLFQRNQELLAFTTLNPPVDVNEAKNVSLGLRSSL</sequence>
<dbReference type="AlphaFoldDB" id="A0A067EF68"/>
<dbReference type="Gene3D" id="3.30.559.10">
    <property type="entry name" value="Chloramphenicol acetyltransferase-like domain"/>
    <property type="match status" value="2"/>
</dbReference>
<evidence type="ECO:0000256" key="2">
    <source>
        <dbReference type="ARBA" id="ARBA00022679"/>
    </source>
</evidence>
<evidence type="ECO:0000313" key="5">
    <source>
        <dbReference type="Proteomes" id="UP000027120"/>
    </source>
</evidence>
<dbReference type="PANTHER" id="PTHR31623">
    <property type="entry name" value="F21J9.9"/>
    <property type="match status" value="1"/>
</dbReference>
<proteinExistence type="inferred from homology"/>
<name>A0A067EF68_CITSI</name>
<dbReference type="SMR" id="A0A067EF68"/>
<accession>A0A067EF68</accession>
<organism evidence="4 5">
    <name type="scientific">Citrus sinensis</name>
    <name type="common">Sweet orange</name>
    <name type="synonym">Citrus aurantium var. sinensis</name>
    <dbReference type="NCBI Taxonomy" id="2711"/>
    <lineage>
        <taxon>Eukaryota</taxon>
        <taxon>Viridiplantae</taxon>
        <taxon>Streptophyta</taxon>
        <taxon>Embryophyta</taxon>
        <taxon>Tracheophyta</taxon>
        <taxon>Spermatophyta</taxon>
        <taxon>Magnoliopsida</taxon>
        <taxon>eudicotyledons</taxon>
        <taxon>Gunneridae</taxon>
        <taxon>Pentapetalae</taxon>
        <taxon>rosids</taxon>
        <taxon>malvids</taxon>
        <taxon>Sapindales</taxon>
        <taxon>Rutaceae</taxon>
        <taxon>Aurantioideae</taxon>
        <taxon>Citrus</taxon>
    </lineage>
</organism>
<gene>
    <name evidence="4" type="ORF">CISIN_1g042238mg</name>
</gene>
<evidence type="ECO:0000256" key="3">
    <source>
        <dbReference type="ARBA" id="ARBA00023315"/>
    </source>
</evidence>
<comment type="similarity">
    <text evidence="1">Belongs to the plant acyltransferase family.</text>
</comment>
<protein>
    <recommendedName>
        <fullName evidence="6">BAHD acyltransferase</fullName>
    </recommendedName>
</protein>
<dbReference type="EMBL" id="KK785031">
    <property type="protein sequence ID" value="KDO52550.1"/>
    <property type="molecule type" value="Genomic_DNA"/>
</dbReference>
<evidence type="ECO:0000313" key="4">
    <source>
        <dbReference type="EMBL" id="KDO52550.1"/>
    </source>
</evidence>
<dbReference type="PANTHER" id="PTHR31623:SF110">
    <property type="entry name" value="VINORINE SYNTHASE-LIKE"/>
    <property type="match status" value="1"/>
</dbReference>
<reference evidence="4 5" key="1">
    <citation type="submission" date="2014-04" db="EMBL/GenBank/DDBJ databases">
        <authorList>
            <consortium name="International Citrus Genome Consortium"/>
            <person name="Gmitter F."/>
            <person name="Chen C."/>
            <person name="Farmerie W."/>
            <person name="Harkins T."/>
            <person name="Desany B."/>
            <person name="Mohiuddin M."/>
            <person name="Kodira C."/>
            <person name="Borodovsky M."/>
            <person name="Lomsadze A."/>
            <person name="Burns P."/>
            <person name="Jenkins J."/>
            <person name="Prochnik S."/>
            <person name="Shu S."/>
            <person name="Chapman J."/>
            <person name="Pitluck S."/>
            <person name="Schmutz J."/>
            <person name="Rokhsar D."/>
        </authorList>
    </citation>
    <scope>NUCLEOTIDE SEQUENCE</scope>
</reference>
<keyword evidence="5" id="KW-1185">Reference proteome</keyword>
<dbReference type="GO" id="GO:0016746">
    <property type="term" value="F:acyltransferase activity"/>
    <property type="evidence" value="ECO:0007669"/>
    <property type="project" value="UniProtKB-KW"/>
</dbReference>
<evidence type="ECO:0000256" key="1">
    <source>
        <dbReference type="ARBA" id="ARBA00009861"/>
    </source>
</evidence>
<dbReference type="Pfam" id="PF02458">
    <property type="entry name" value="Transferase"/>
    <property type="match status" value="1"/>
</dbReference>
<dbReference type="InterPro" id="IPR023213">
    <property type="entry name" value="CAT-like_dom_sf"/>
</dbReference>
<evidence type="ECO:0008006" key="6">
    <source>
        <dbReference type="Google" id="ProtNLM"/>
    </source>
</evidence>
<dbReference type="Proteomes" id="UP000027120">
    <property type="component" value="Unassembled WGS sequence"/>
</dbReference>
<keyword evidence="3" id="KW-0012">Acyltransferase</keyword>